<keyword evidence="9" id="KW-0732">Signal</keyword>
<evidence type="ECO:0000256" key="2">
    <source>
        <dbReference type="ARBA" id="ARBA00006745"/>
    </source>
</evidence>
<feature type="chain" id="PRO_5047359913" description="Guanine deaminase" evidence="9">
    <location>
        <begin position="23"/>
        <end position="458"/>
    </location>
</feature>
<dbReference type="NCBIfam" id="TIGR02967">
    <property type="entry name" value="guan_deamin"/>
    <property type="match status" value="1"/>
</dbReference>
<dbReference type="PANTHER" id="PTHR11271:SF6">
    <property type="entry name" value="GUANINE DEAMINASE"/>
    <property type="match status" value="1"/>
</dbReference>
<dbReference type="Pfam" id="PF01979">
    <property type="entry name" value="Amidohydro_1"/>
    <property type="match status" value="1"/>
</dbReference>
<comment type="caution">
    <text evidence="11">The sequence shown here is derived from an EMBL/GenBank/DDBJ whole genome shotgun (WGS) entry which is preliminary data.</text>
</comment>
<organism evidence="11 12">
    <name type="scientific">Shewanella litoralis</name>
    <dbReference type="NCBI Taxonomy" id="2282700"/>
    <lineage>
        <taxon>Bacteria</taxon>
        <taxon>Pseudomonadati</taxon>
        <taxon>Pseudomonadota</taxon>
        <taxon>Gammaproteobacteria</taxon>
        <taxon>Alteromonadales</taxon>
        <taxon>Shewanellaceae</taxon>
        <taxon>Shewanella</taxon>
    </lineage>
</organism>
<comment type="similarity">
    <text evidence="2 8">Belongs to the metallo-dependent hydrolases superfamily. ATZ/TRZ family.</text>
</comment>
<dbReference type="EMBL" id="BMQX01000002">
    <property type="protein sequence ID" value="GGQ06133.1"/>
    <property type="molecule type" value="Genomic_DNA"/>
</dbReference>
<comment type="function">
    <text evidence="8">Catalyzes the hydrolytic deamination of guanine, producing xanthine and ammonia.</text>
</comment>
<evidence type="ECO:0000256" key="1">
    <source>
        <dbReference type="ARBA" id="ARBA00004984"/>
    </source>
</evidence>
<comment type="cofactor">
    <cofactor evidence="8">
        <name>Zn(2+)</name>
        <dbReference type="ChEBI" id="CHEBI:29105"/>
    </cofactor>
    <text evidence="8">Binds 1 zinc ion per subunit.</text>
</comment>
<sequence>MSKNTASAALVSAALLSSTAMADTTVIRSSFLHFLQDPSQVNNIFDAYQYLEDGLLVIENGHIKTLTAFDAQTAQQYSSIIDKRGKLIIPGFIDTHTHYAQTQMIAAYGEQLLTWLNSYTFPTEEQFSDIDHARKISQFFIHQLLKNGTTSALVFGTVHPQSVDALFETALAKNMRLIAGKVMMDRNAPAELLDTPESSYQDSKNLIEKWHNKGRLQYAITPRFAPTSTPAQLQLAGKLKAQYPDVYVHTHLSENKDEIAWVKSLFPEREGYFDVYDHYGLTGKKSIFAHAIHLTDKEWDSFQQTDSVIAFCPTSNLFLGSGLFDLTTADSKKVRVGLGTDVGAGTSFSPLQTLNEAYKVMQLQGQKLSPFKGLYMATLGGATSLSIDDKVGNFIPGKEADFVVLDWAATDLQQLRFSYSNGIEDKLFALIMLGDDRNIFETFVAGKSVYQRDTLNLR</sequence>
<evidence type="ECO:0000313" key="12">
    <source>
        <dbReference type="Proteomes" id="UP000619118"/>
    </source>
</evidence>
<evidence type="ECO:0000256" key="3">
    <source>
        <dbReference type="ARBA" id="ARBA00012781"/>
    </source>
</evidence>
<keyword evidence="5 8" id="KW-0378">Hydrolase</keyword>
<dbReference type="InterPro" id="IPR006680">
    <property type="entry name" value="Amidohydro-rel"/>
</dbReference>
<dbReference type="Gene3D" id="3.20.20.140">
    <property type="entry name" value="Metal-dependent hydrolases"/>
    <property type="match status" value="1"/>
</dbReference>
<feature type="domain" description="Amidohydrolase-related" evidence="10">
    <location>
        <begin position="88"/>
        <end position="449"/>
    </location>
</feature>
<dbReference type="InterPro" id="IPR011059">
    <property type="entry name" value="Metal-dep_hydrolase_composite"/>
</dbReference>
<evidence type="ECO:0000256" key="4">
    <source>
        <dbReference type="ARBA" id="ARBA00022723"/>
    </source>
</evidence>
<dbReference type="SUPFAM" id="SSF51338">
    <property type="entry name" value="Composite domain of metallo-dependent hydrolases"/>
    <property type="match status" value="1"/>
</dbReference>
<keyword evidence="6 8" id="KW-0862">Zinc</keyword>
<evidence type="ECO:0000256" key="7">
    <source>
        <dbReference type="NCBIfam" id="TIGR02967"/>
    </source>
</evidence>
<evidence type="ECO:0000256" key="6">
    <source>
        <dbReference type="ARBA" id="ARBA00022833"/>
    </source>
</evidence>
<proteinExistence type="inferred from homology"/>
<reference evidence="12" key="1">
    <citation type="journal article" date="2019" name="Int. J. Syst. Evol. Microbiol.">
        <title>The Global Catalogue of Microorganisms (GCM) 10K type strain sequencing project: providing services to taxonomists for standard genome sequencing and annotation.</title>
        <authorList>
            <consortium name="The Broad Institute Genomics Platform"/>
            <consortium name="The Broad Institute Genome Sequencing Center for Infectious Disease"/>
            <person name="Wu L."/>
            <person name="Ma J."/>
        </authorList>
    </citation>
    <scope>NUCLEOTIDE SEQUENCE [LARGE SCALE GENOMIC DNA]</scope>
    <source>
        <strain evidence="12">JCM 32306</strain>
    </source>
</reference>
<dbReference type="Proteomes" id="UP000619118">
    <property type="component" value="Unassembled WGS sequence"/>
</dbReference>
<protein>
    <recommendedName>
        <fullName evidence="3 7">Guanine deaminase</fullName>
        <shortName evidence="8">Guanase</shortName>
        <ecNumber evidence="3 7">3.5.4.3</ecNumber>
    </recommendedName>
    <alternativeName>
        <fullName evidence="8">Guanine aminohydrolase</fullName>
    </alternativeName>
</protein>
<accession>A0ABQ2R382</accession>
<evidence type="ECO:0000313" key="11">
    <source>
        <dbReference type="EMBL" id="GGQ06133.1"/>
    </source>
</evidence>
<name>A0ABQ2R382_9GAMM</name>
<dbReference type="EC" id="3.5.4.3" evidence="3 7"/>
<dbReference type="NCBIfam" id="NF006679">
    <property type="entry name" value="PRK09228.1"/>
    <property type="match status" value="1"/>
</dbReference>
<dbReference type="CDD" id="cd01303">
    <property type="entry name" value="GDEase"/>
    <property type="match status" value="1"/>
</dbReference>
<keyword evidence="4 8" id="KW-0479">Metal-binding</keyword>
<evidence type="ECO:0000256" key="5">
    <source>
        <dbReference type="ARBA" id="ARBA00022801"/>
    </source>
</evidence>
<evidence type="ECO:0000256" key="8">
    <source>
        <dbReference type="RuleBase" id="RU366009"/>
    </source>
</evidence>
<gene>
    <name evidence="11" type="primary">guaD</name>
    <name evidence="11" type="ORF">GCM10009411_03760</name>
</gene>
<dbReference type="PANTHER" id="PTHR11271">
    <property type="entry name" value="GUANINE DEAMINASE"/>
    <property type="match status" value="1"/>
</dbReference>
<comment type="pathway">
    <text evidence="1 8">Purine metabolism; guanine degradation; xanthine from guanine: step 1/1.</text>
</comment>
<feature type="signal peptide" evidence="9">
    <location>
        <begin position="1"/>
        <end position="22"/>
    </location>
</feature>
<dbReference type="SUPFAM" id="SSF51556">
    <property type="entry name" value="Metallo-dependent hydrolases"/>
    <property type="match status" value="1"/>
</dbReference>
<dbReference type="InterPro" id="IPR051607">
    <property type="entry name" value="Metallo-dep_hydrolases"/>
</dbReference>
<comment type="catalytic activity">
    <reaction evidence="8">
        <text>guanine + H2O + H(+) = xanthine + NH4(+)</text>
        <dbReference type="Rhea" id="RHEA:14665"/>
        <dbReference type="ChEBI" id="CHEBI:15377"/>
        <dbReference type="ChEBI" id="CHEBI:15378"/>
        <dbReference type="ChEBI" id="CHEBI:16235"/>
        <dbReference type="ChEBI" id="CHEBI:17712"/>
        <dbReference type="ChEBI" id="CHEBI:28938"/>
        <dbReference type="EC" id="3.5.4.3"/>
    </reaction>
</comment>
<dbReference type="Gene3D" id="2.30.40.10">
    <property type="entry name" value="Urease, subunit C, domain 1"/>
    <property type="match status" value="1"/>
</dbReference>
<dbReference type="InterPro" id="IPR032466">
    <property type="entry name" value="Metal_Hydrolase"/>
</dbReference>
<evidence type="ECO:0000259" key="10">
    <source>
        <dbReference type="Pfam" id="PF01979"/>
    </source>
</evidence>
<dbReference type="InterPro" id="IPR014311">
    <property type="entry name" value="Guanine_deaminase"/>
</dbReference>
<evidence type="ECO:0000256" key="9">
    <source>
        <dbReference type="SAM" id="SignalP"/>
    </source>
</evidence>
<keyword evidence="12" id="KW-1185">Reference proteome</keyword>